<dbReference type="InterPro" id="IPR036875">
    <property type="entry name" value="Znf_CCHC_sf"/>
</dbReference>
<dbReference type="EMBL" id="BFAA01000689">
    <property type="protein sequence ID" value="GCB73610.1"/>
    <property type="molecule type" value="Genomic_DNA"/>
</dbReference>
<dbReference type="STRING" id="75743.A0A401PKG2"/>
<evidence type="ECO:0000256" key="9">
    <source>
        <dbReference type="PROSITE-ProRule" id="PRU00047"/>
    </source>
</evidence>
<dbReference type="Gene3D" id="4.10.60.10">
    <property type="entry name" value="Zinc finger, CCHC-type"/>
    <property type="match status" value="2"/>
</dbReference>
<keyword evidence="5" id="KW-0862">Zinc</keyword>
<dbReference type="InterPro" id="IPR001878">
    <property type="entry name" value="Znf_CCHC"/>
</dbReference>
<dbReference type="GO" id="GO:0071038">
    <property type="term" value="P:TRAMP-dependent tRNA surveillance pathway"/>
    <property type="evidence" value="ECO:0007669"/>
    <property type="project" value="TreeGrafter"/>
</dbReference>
<evidence type="ECO:0000256" key="8">
    <source>
        <dbReference type="ARBA" id="ARBA00043023"/>
    </source>
</evidence>
<proteinExistence type="predicted"/>
<evidence type="ECO:0000256" key="5">
    <source>
        <dbReference type="ARBA" id="ARBA00022833"/>
    </source>
</evidence>
<evidence type="ECO:0000256" key="4">
    <source>
        <dbReference type="ARBA" id="ARBA00022771"/>
    </source>
</evidence>
<keyword evidence="4 9" id="KW-0863">Zinc-finger</keyword>
<keyword evidence="6" id="KW-0539">Nucleus</keyword>
<dbReference type="GO" id="GO:0031499">
    <property type="term" value="C:TRAMP complex"/>
    <property type="evidence" value="ECO:0007669"/>
    <property type="project" value="TreeGrafter"/>
</dbReference>
<feature type="compositionally biased region" description="Basic residues" evidence="10">
    <location>
        <begin position="528"/>
        <end position="542"/>
    </location>
</feature>
<sequence length="599" mass="69290">ECRAAGSLFLVETEFFPFAMFGYEDLEAYEDELYREESSSEAEIDSDVEFQLYSQVHYANNLTGVKRGRERGPTSLDRETVTVKGKSSGRTEKAIVISDSDVIVISDSPDVIILSDTEDNSVYSCKGVKSSECKLSERKKQSIKEPAQGSAKQAHLCRRSPQIQEMMMIKGSESSEEEDESIESWMVLGHDQEEENDDDIQLNIEDYKTSSNKEGDLHTHWLICEKDLKPFRKRRSRYYAPNEAIIDCRNCGKLGHISKFCPAPKKLPACCLCGVRGHFERCCPERYCTNCNMPGHWFQNCVERACWKKQCHRCQMTGHYADSCPEIWRQYHLTINRGSIVNGWSQSIAKKSAYCYNCARSGHFGYECSDNWMYKHTFPTSPFVYHYDTKHEIQMREQRIQKRVEVLQEAGLLETRFLTPRLHTQTASEDSFTKKAKKKMKREALKKKRMEQEGREFTRNSGTAKRKAKHHHRTSHCPKTFTEGVDEDFPRGFAAQSVAISAPQYKTQQSPLLFMHRNITHNAGHLGPTRRKRNKIRKKKKHTEGETIELARKRRNKTKKTKVHVREEVPSDPANASIMKQKEKKRKKHSKIKSQESVK</sequence>
<dbReference type="GO" id="GO:0071039">
    <property type="term" value="P:nuclear polyadenylation-dependent CUT catabolic process"/>
    <property type="evidence" value="ECO:0007669"/>
    <property type="project" value="TreeGrafter"/>
</dbReference>
<comment type="subcellular location">
    <subcellularLocation>
        <location evidence="1">Nucleus</location>
    </subcellularLocation>
</comment>
<dbReference type="SMART" id="SM00343">
    <property type="entry name" value="ZnF_C2HC"/>
    <property type="match status" value="5"/>
</dbReference>
<feature type="domain" description="CCHC-type" evidence="11">
    <location>
        <begin position="355"/>
        <end position="368"/>
    </location>
</feature>
<dbReference type="PROSITE" id="PS50158">
    <property type="entry name" value="ZF_CCHC"/>
    <property type="match status" value="3"/>
</dbReference>
<comment type="caution">
    <text evidence="12">The sequence shown here is derived from an EMBL/GenBank/DDBJ whole genome shotgun (WGS) entry which is preliminary data.</text>
</comment>
<gene>
    <name evidence="12" type="ORF">scyTo_0002690</name>
</gene>
<dbReference type="GO" id="GO:0071037">
    <property type="term" value="P:nuclear polyadenylation-dependent snRNA catabolic process"/>
    <property type="evidence" value="ECO:0007669"/>
    <property type="project" value="TreeGrafter"/>
</dbReference>
<dbReference type="PANTHER" id="PTHR46543">
    <property type="entry name" value="ZINC FINGER CCHC DOMAIN-CONTAINING PROTEIN 7"/>
    <property type="match status" value="1"/>
</dbReference>
<keyword evidence="13" id="KW-1185">Reference proteome</keyword>
<accession>A0A401PKG2</accession>
<reference evidence="12 13" key="1">
    <citation type="journal article" date="2018" name="Nat. Ecol. Evol.">
        <title>Shark genomes provide insights into elasmobranch evolution and the origin of vertebrates.</title>
        <authorList>
            <person name="Hara Y"/>
            <person name="Yamaguchi K"/>
            <person name="Onimaru K"/>
            <person name="Kadota M"/>
            <person name="Koyanagi M"/>
            <person name="Keeley SD"/>
            <person name="Tatsumi K"/>
            <person name="Tanaka K"/>
            <person name="Motone F"/>
            <person name="Kageyama Y"/>
            <person name="Nozu R"/>
            <person name="Adachi N"/>
            <person name="Nishimura O"/>
            <person name="Nakagawa R"/>
            <person name="Tanegashima C"/>
            <person name="Kiyatake I"/>
            <person name="Matsumoto R"/>
            <person name="Murakumo K"/>
            <person name="Nishida K"/>
            <person name="Terakita A"/>
            <person name="Kuratani S"/>
            <person name="Sato K"/>
            <person name="Hyodo S Kuraku.S."/>
        </authorList>
    </citation>
    <scope>NUCLEOTIDE SEQUENCE [LARGE SCALE GENOMIC DNA]</scope>
</reference>
<evidence type="ECO:0000313" key="12">
    <source>
        <dbReference type="EMBL" id="GCB73610.1"/>
    </source>
</evidence>
<dbReference type="Proteomes" id="UP000288216">
    <property type="component" value="Unassembled WGS sequence"/>
</dbReference>
<dbReference type="Pfam" id="PF00098">
    <property type="entry name" value="zf-CCHC"/>
    <property type="match status" value="1"/>
</dbReference>
<dbReference type="GO" id="GO:0071036">
    <property type="term" value="P:nuclear polyadenylation-dependent snoRNA catabolic process"/>
    <property type="evidence" value="ECO:0007669"/>
    <property type="project" value="TreeGrafter"/>
</dbReference>
<dbReference type="AlphaFoldDB" id="A0A401PKG2"/>
<evidence type="ECO:0000256" key="2">
    <source>
        <dbReference type="ARBA" id="ARBA00022723"/>
    </source>
</evidence>
<dbReference type="InterPro" id="IPR051644">
    <property type="entry name" value="TRAMP_AT-DNA-binding"/>
</dbReference>
<protein>
    <recommendedName>
        <fullName evidence="7">Zinc finger CCHC domain-containing protein 7</fullName>
    </recommendedName>
    <alternativeName>
        <fullName evidence="8">TRAMP-like complex RNA-binding factor ZCCHC7</fullName>
    </alternativeName>
</protein>
<evidence type="ECO:0000256" key="6">
    <source>
        <dbReference type="ARBA" id="ARBA00023242"/>
    </source>
</evidence>
<evidence type="ECO:0000256" key="7">
    <source>
        <dbReference type="ARBA" id="ARBA00041190"/>
    </source>
</evidence>
<dbReference type="OrthoDB" id="7608935at2759"/>
<feature type="region of interest" description="Disordered" evidence="10">
    <location>
        <begin position="522"/>
        <end position="599"/>
    </location>
</feature>
<feature type="compositionally biased region" description="Basic residues" evidence="10">
    <location>
        <begin position="552"/>
        <end position="563"/>
    </location>
</feature>
<evidence type="ECO:0000313" key="13">
    <source>
        <dbReference type="Proteomes" id="UP000288216"/>
    </source>
</evidence>
<feature type="domain" description="CCHC-type" evidence="11">
    <location>
        <begin position="248"/>
        <end position="262"/>
    </location>
</feature>
<name>A0A401PKG2_SCYTO</name>
<evidence type="ECO:0000256" key="10">
    <source>
        <dbReference type="SAM" id="MobiDB-lite"/>
    </source>
</evidence>
<organism evidence="12 13">
    <name type="scientific">Scyliorhinus torazame</name>
    <name type="common">Cloudy catshark</name>
    <name type="synonym">Catulus torazame</name>
    <dbReference type="NCBI Taxonomy" id="75743"/>
    <lineage>
        <taxon>Eukaryota</taxon>
        <taxon>Metazoa</taxon>
        <taxon>Chordata</taxon>
        <taxon>Craniata</taxon>
        <taxon>Vertebrata</taxon>
        <taxon>Chondrichthyes</taxon>
        <taxon>Elasmobranchii</taxon>
        <taxon>Galeomorphii</taxon>
        <taxon>Galeoidea</taxon>
        <taxon>Carcharhiniformes</taxon>
        <taxon>Scyliorhinidae</taxon>
        <taxon>Scyliorhinus</taxon>
    </lineage>
</organism>
<feature type="compositionally biased region" description="Basic residues" evidence="10">
    <location>
        <begin position="464"/>
        <end position="476"/>
    </location>
</feature>
<dbReference type="GO" id="GO:0008270">
    <property type="term" value="F:zinc ion binding"/>
    <property type="evidence" value="ECO:0007669"/>
    <property type="project" value="UniProtKB-KW"/>
</dbReference>
<feature type="non-terminal residue" evidence="12">
    <location>
        <position position="1"/>
    </location>
</feature>
<evidence type="ECO:0000256" key="3">
    <source>
        <dbReference type="ARBA" id="ARBA00022737"/>
    </source>
</evidence>
<dbReference type="OMA" id="CPERYCT"/>
<keyword evidence="3" id="KW-0677">Repeat</keyword>
<dbReference type="GO" id="GO:0071035">
    <property type="term" value="P:nuclear polyadenylation-dependent rRNA catabolic process"/>
    <property type="evidence" value="ECO:0007669"/>
    <property type="project" value="TreeGrafter"/>
</dbReference>
<dbReference type="PANTHER" id="PTHR46543:SF1">
    <property type="entry name" value="ZINC FINGER CCHC DOMAIN-CONTAINING PROTEIN 7"/>
    <property type="match status" value="1"/>
</dbReference>
<feature type="domain" description="CCHC-type" evidence="11">
    <location>
        <begin position="311"/>
        <end position="326"/>
    </location>
</feature>
<feature type="region of interest" description="Disordered" evidence="10">
    <location>
        <begin position="443"/>
        <end position="483"/>
    </location>
</feature>
<dbReference type="SUPFAM" id="SSF57756">
    <property type="entry name" value="Retrovirus zinc finger-like domains"/>
    <property type="match status" value="3"/>
</dbReference>
<dbReference type="GO" id="GO:0071031">
    <property type="term" value="P:nuclear mRNA surveillance of mRNA 3'-end processing"/>
    <property type="evidence" value="ECO:0007669"/>
    <property type="project" value="TreeGrafter"/>
</dbReference>
<evidence type="ECO:0000259" key="11">
    <source>
        <dbReference type="PROSITE" id="PS50158"/>
    </source>
</evidence>
<keyword evidence="2" id="KW-0479">Metal-binding</keyword>
<dbReference type="GO" id="GO:0003723">
    <property type="term" value="F:RNA binding"/>
    <property type="evidence" value="ECO:0007669"/>
    <property type="project" value="TreeGrafter"/>
</dbReference>
<evidence type="ECO:0000256" key="1">
    <source>
        <dbReference type="ARBA" id="ARBA00004123"/>
    </source>
</evidence>
<feature type="compositionally biased region" description="Basic residues" evidence="10">
    <location>
        <begin position="582"/>
        <end position="592"/>
    </location>
</feature>